<dbReference type="RefSeq" id="WP_146925928.1">
    <property type="nucleotide sequence ID" value="NZ_BJUB01000002.1"/>
</dbReference>
<evidence type="ECO:0000313" key="3">
    <source>
        <dbReference type="Proteomes" id="UP000321118"/>
    </source>
</evidence>
<dbReference type="Proteomes" id="UP000321118">
    <property type="component" value="Unassembled WGS sequence"/>
</dbReference>
<feature type="transmembrane region" description="Helical" evidence="1">
    <location>
        <begin position="149"/>
        <end position="173"/>
    </location>
</feature>
<accession>A0A510V5N2</accession>
<name>A0A510V5N2_9CELL</name>
<organism evidence="2 3">
    <name type="scientific">Cellulomonas xylanilytica</name>
    <dbReference type="NCBI Taxonomy" id="233583"/>
    <lineage>
        <taxon>Bacteria</taxon>
        <taxon>Bacillati</taxon>
        <taxon>Actinomycetota</taxon>
        <taxon>Actinomycetes</taxon>
        <taxon>Micrococcales</taxon>
        <taxon>Cellulomonadaceae</taxon>
        <taxon>Cellulomonas</taxon>
    </lineage>
</organism>
<evidence type="ECO:0000313" key="2">
    <source>
        <dbReference type="EMBL" id="GEK20455.1"/>
    </source>
</evidence>
<feature type="transmembrane region" description="Helical" evidence="1">
    <location>
        <begin position="68"/>
        <end position="88"/>
    </location>
</feature>
<gene>
    <name evidence="2" type="ORF">CXY01_09750</name>
</gene>
<evidence type="ECO:0000256" key="1">
    <source>
        <dbReference type="SAM" id="Phobius"/>
    </source>
</evidence>
<comment type="caution">
    <text evidence="2">The sequence shown here is derived from an EMBL/GenBank/DDBJ whole genome shotgun (WGS) entry which is preliminary data.</text>
</comment>
<feature type="transmembrane region" description="Helical" evidence="1">
    <location>
        <begin position="179"/>
        <end position="199"/>
    </location>
</feature>
<dbReference type="AlphaFoldDB" id="A0A510V5N2"/>
<dbReference type="OrthoDB" id="165132at2"/>
<keyword evidence="1" id="KW-0472">Membrane</keyword>
<protein>
    <recommendedName>
        <fullName evidence="4">ABC transporter permease</fullName>
    </recommendedName>
</protein>
<keyword evidence="1" id="KW-1133">Transmembrane helix</keyword>
<keyword evidence="1" id="KW-0812">Transmembrane</keyword>
<sequence>MSSPDPRSTFSPAVRAQILATEHWSLLGTRSTMWSEVMSRITIHLTVISASLVVLALVAQASGFGTRFTVLSIGLASAALILGTLTGVRVMNASHDDSALILGMNRVRAAYVAIDPGVADYLVTSFEGGRAGLMGTYTMGLQRSTLSHVLGSTSMFVNVVNALVAGTLGALVVDAADGSAALVAVVGVLCGLAYLGVWLEYGRRTFRIRPDDD</sequence>
<keyword evidence="3" id="KW-1185">Reference proteome</keyword>
<dbReference type="EMBL" id="BJUB01000002">
    <property type="protein sequence ID" value="GEK20455.1"/>
    <property type="molecule type" value="Genomic_DNA"/>
</dbReference>
<evidence type="ECO:0008006" key="4">
    <source>
        <dbReference type="Google" id="ProtNLM"/>
    </source>
</evidence>
<proteinExistence type="predicted"/>
<reference evidence="2 3" key="1">
    <citation type="submission" date="2019-07" db="EMBL/GenBank/DDBJ databases">
        <title>Whole genome shotgun sequence of Cellulomonas xylanilytica NBRC 101102.</title>
        <authorList>
            <person name="Hosoyama A."/>
            <person name="Uohara A."/>
            <person name="Ohji S."/>
            <person name="Ichikawa N."/>
        </authorList>
    </citation>
    <scope>NUCLEOTIDE SEQUENCE [LARGE SCALE GENOMIC DNA]</scope>
    <source>
        <strain evidence="2 3">NBRC 101102</strain>
    </source>
</reference>
<feature type="transmembrane region" description="Helical" evidence="1">
    <location>
        <begin position="41"/>
        <end position="62"/>
    </location>
</feature>